<dbReference type="PANTHER" id="PTHR34535">
    <property type="entry name" value="HYDROGENASE MATURATION FACTOR HYPA"/>
    <property type="match status" value="1"/>
</dbReference>
<protein>
    <recommendedName>
        <fullName evidence="4">Hydrogenase maturation factor HypA</fullName>
    </recommendedName>
</protein>
<sequence>MHELPVMNGILRVVMKHAALNRVTKVAAIQLQVGKLSDLEEKWMQHYFDFLTKGTLAEGAKLEIEWGDVVMRCGGCGQEFTTEPATDTFGICPHCGNKGGEILSGKEYYVKNMVAQ</sequence>
<feature type="binding site" evidence="4">
    <location>
        <position position="76"/>
    </location>
    <ligand>
        <name>Zn(2+)</name>
        <dbReference type="ChEBI" id="CHEBI:29105"/>
    </ligand>
</feature>
<evidence type="ECO:0000256" key="1">
    <source>
        <dbReference type="ARBA" id="ARBA00022596"/>
    </source>
</evidence>
<dbReference type="GO" id="GO:0008270">
    <property type="term" value="F:zinc ion binding"/>
    <property type="evidence" value="ECO:0007669"/>
    <property type="project" value="UniProtKB-UniRule"/>
</dbReference>
<comment type="similarity">
    <text evidence="4">Belongs to the HypA/HybF family.</text>
</comment>
<comment type="function">
    <text evidence="4">Involved in the maturation of [NiFe] hydrogenases. Required for nickel insertion into the metal center of the hydrogenase.</text>
</comment>
<dbReference type="STRING" id="419481.SAMN05216233_1511"/>
<feature type="binding site" evidence="4">
    <location>
        <position position="92"/>
    </location>
    <ligand>
        <name>Zn(2+)</name>
        <dbReference type="ChEBI" id="CHEBI:29105"/>
    </ligand>
</feature>
<dbReference type="Proteomes" id="UP000198870">
    <property type="component" value="Unassembled WGS sequence"/>
</dbReference>
<gene>
    <name evidence="4" type="primary">hypA</name>
    <name evidence="5" type="ORF">SAMN05216233_1511</name>
</gene>
<dbReference type="EMBL" id="FMUX01000051">
    <property type="protein sequence ID" value="SCY91512.1"/>
    <property type="molecule type" value="Genomic_DNA"/>
</dbReference>
<accession>A0A1G5JSV2</accession>
<feature type="binding site" evidence="4">
    <location>
        <position position="2"/>
    </location>
    <ligand>
        <name>Ni(2+)</name>
        <dbReference type="ChEBI" id="CHEBI:49786"/>
    </ligand>
</feature>
<dbReference type="GO" id="GO:0016151">
    <property type="term" value="F:nickel cation binding"/>
    <property type="evidence" value="ECO:0007669"/>
    <property type="project" value="UniProtKB-UniRule"/>
</dbReference>
<dbReference type="PIRSF" id="PIRSF004761">
    <property type="entry name" value="Hydrgn_mat_HypA"/>
    <property type="match status" value="1"/>
</dbReference>
<feature type="binding site" evidence="4">
    <location>
        <position position="73"/>
    </location>
    <ligand>
        <name>Zn(2+)</name>
        <dbReference type="ChEBI" id="CHEBI:29105"/>
    </ligand>
</feature>
<reference evidence="5 6" key="1">
    <citation type="submission" date="2016-10" db="EMBL/GenBank/DDBJ databases">
        <authorList>
            <person name="de Groot N.N."/>
        </authorList>
    </citation>
    <scope>NUCLEOTIDE SEQUENCE [LARGE SCALE GENOMIC DNA]</scope>
    <source>
        <strain evidence="5 6">AA1</strain>
    </source>
</reference>
<proteinExistence type="inferred from homology"/>
<dbReference type="HAMAP" id="MF_00213">
    <property type="entry name" value="HypA_HybF"/>
    <property type="match status" value="1"/>
</dbReference>
<evidence type="ECO:0000256" key="4">
    <source>
        <dbReference type="HAMAP-Rule" id="MF_00213"/>
    </source>
</evidence>
<feature type="binding site" evidence="4">
    <location>
        <position position="95"/>
    </location>
    <ligand>
        <name>Zn(2+)</name>
        <dbReference type="ChEBI" id="CHEBI:29105"/>
    </ligand>
</feature>
<evidence type="ECO:0000313" key="6">
    <source>
        <dbReference type="Proteomes" id="UP000198870"/>
    </source>
</evidence>
<dbReference type="AlphaFoldDB" id="A0A1G5JSV2"/>
<dbReference type="Pfam" id="PF01155">
    <property type="entry name" value="HypA"/>
    <property type="match status" value="1"/>
</dbReference>
<organism evidence="5 6">
    <name type="scientific">Desulfoluna spongiiphila</name>
    <dbReference type="NCBI Taxonomy" id="419481"/>
    <lineage>
        <taxon>Bacteria</taxon>
        <taxon>Pseudomonadati</taxon>
        <taxon>Thermodesulfobacteriota</taxon>
        <taxon>Desulfobacteria</taxon>
        <taxon>Desulfobacterales</taxon>
        <taxon>Desulfolunaceae</taxon>
        <taxon>Desulfoluna</taxon>
    </lineage>
</organism>
<dbReference type="GO" id="GO:0051604">
    <property type="term" value="P:protein maturation"/>
    <property type="evidence" value="ECO:0007669"/>
    <property type="project" value="InterPro"/>
</dbReference>
<keyword evidence="2 4" id="KW-0479">Metal-binding</keyword>
<dbReference type="InterPro" id="IPR000688">
    <property type="entry name" value="HypA/HybF"/>
</dbReference>
<evidence type="ECO:0000313" key="5">
    <source>
        <dbReference type="EMBL" id="SCY91512.1"/>
    </source>
</evidence>
<name>A0A1G5JSV2_9BACT</name>
<dbReference type="PANTHER" id="PTHR34535:SF3">
    <property type="entry name" value="HYDROGENASE MATURATION FACTOR HYPA"/>
    <property type="match status" value="1"/>
</dbReference>
<keyword evidence="3 4" id="KW-0862">Zinc</keyword>
<evidence type="ECO:0000256" key="3">
    <source>
        <dbReference type="ARBA" id="ARBA00022833"/>
    </source>
</evidence>
<evidence type="ECO:0000256" key="2">
    <source>
        <dbReference type="ARBA" id="ARBA00022723"/>
    </source>
</evidence>
<dbReference type="Gene3D" id="3.30.2320.80">
    <property type="match status" value="1"/>
</dbReference>
<keyword evidence="1 4" id="KW-0533">Nickel</keyword>
<keyword evidence="6" id="KW-1185">Reference proteome</keyword>
<dbReference type="RefSeq" id="WP_092216048.1">
    <property type="nucleotide sequence ID" value="NZ_FMUX01000051.1"/>
</dbReference>